<keyword evidence="3" id="KW-1185">Reference proteome</keyword>
<keyword evidence="2" id="KW-0223">Dioxygenase</keyword>
<dbReference type="PANTHER" id="PTHR20883">
    <property type="entry name" value="PHYTANOYL-COA DIOXYGENASE DOMAIN CONTAINING 1"/>
    <property type="match status" value="1"/>
</dbReference>
<dbReference type="RefSeq" id="WP_191076085.1">
    <property type="nucleotide sequence ID" value="NZ_JACTAG010000002.1"/>
</dbReference>
<dbReference type="Pfam" id="PF05721">
    <property type="entry name" value="PhyH"/>
    <property type="match status" value="1"/>
</dbReference>
<dbReference type="Gene3D" id="2.60.120.620">
    <property type="entry name" value="q2cbj1_9rhob like domain"/>
    <property type="match status" value="1"/>
</dbReference>
<reference evidence="2" key="1">
    <citation type="submission" date="2020-08" db="EMBL/GenBank/DDBJ databases">
        <title>Sulfitobacter aestuariivivens sp. nov., isolated from a tidal flat.</title>
        <authorList>
            <person name="Park S."/>
            <person name="Yoon J.-H."/>
        </authorList>
    </citation>
    <scope>NUCLEOTIDE SEQUENCE</scope>
    <source>
        <strain evidence="2">TSTF-M16</strain>
    </source>
</reference>
<protein>
    <submittedName>
        <fullName evidence="2">Phytanoyl-CoA dioxygenase family protein</fullName>
    </submittedName>
</protein>
<dbReference type="PANTHER" id="PTHR20883:SF48">
    <property type="entry name" value="ECTOINE DIOXYGENASE"/>
    <property type="match status" value="1"/>
</dbReference>
<organism evidence="2 3">
    <name type="scientific">Sulfitobacter aestuariivivens</name>
    <dbReference type="NCBI Taxonomy" id="2766981"/>
    <lineage>
        <taxon>Bacteria</taxon>
        <taxon>Pseudomonadati</taxon>
        <taxon>Pseudomonadota</taxon>
        <taxon>Alphaproteobacteria</taxon>
        <taxon>Rhodobacterales</taxon>
        <taxon>Roseobacteraceae</taxon>
        <taxon>Sulfitobacter</taxon>
    </lineage>
</organism>
<comment type="cofactor">
    <cofactor evidence="1">
        <name>Fe(2+)</name>
        <dbReference type="ChEBI" id="CHEBI:29033"/>
    </cofactor>
</comment>
<dbReference type="InterPro" id="IPR008775">
    <property type="entry name" value="Phytyl_CoA_dOase-like"/>
</dbReference>
<comment type="caution">
    <text evidence="2">The sequence shown here is derived from an EMBL/GenBank/DDBJ whole genome shotgun (WGS) entry which is preliminary data.</text>
</comment>
<dbReference type="GO" id="GO:0005506">
    <property type="term" value="F:iron ion binding"/>
    <property type="evidence" value="ECO:0007669"/>
    <property type="project" value="UniProtKB-ARBA"/>
</dbReference>
<evidence type="ECO:0000313" key="3">
    <source>
        <dbReference type="Proteomes" id="UP000635142"/>
    </source>
</evidence>
<evidence type="ECO:0000313" key="2">
    <source>
        <dbReference type="EMBL" id="MBD3665089.1"/>
    </source>
</evidence>
<proteinExistence type="predicted"/>
<dbReference type="AlphaFoldDB" id="A0A927D505"/>
<dbReference type="GO" id="GO:0016706">
    <property type="term" value="F:2-oxoglutarate-dependent dioxygenase activity"/>
    <property type="evidence" value="ECO:0007669"/>
    <property type="project" value="UniProtKB-ARBA"/>
</dbReference>
<gene>
    <name evidence="2" type="ORF">H9Q16_14240</name>
</gene>
<accession>A0A927D505</accession>
<sequence>MSITPKIARQAADQYREEGYALVPQFIDGDVVLAVQKEADRVYREALRHPSTWRHGNLAYEILPETDFGKRYVIQAYWMAWMSNFFEAFRRSEPFRILLEPILGREVKQIAQQIHWKPPGAGLTGYRFHQDIRFRAQPDAFRDIAASSVTAGLAIDPSTRNNGCLQVVPGSHKRGYLGLSDEGDTIMKGLTTQEELATHGIHQDDIVWLEQDPGDLALWGLLTVHGSLPNTSEQDRAFALSSYVRADTTDRGEWVFKNGVSTPLGPTPRLCKFEELHERPDPHYVDDKWYA</sequence>
<dbReference type="Proteomes" id="UP000635142">
    <property type="component" value="Unassembled WGS sequence"/>
</dbReference>
<dbReference type="SUPFAM" id="SSF51197">
    <property type="entry name" value="Clavaminate synthase-like"/>
    <property type="match status" value="1"/>
</dbReference>
<name>A0A927D505_9RHOB</name>
<keyword evidence="2" id="KW-0560">Oxidoreductase</keyword>
<evidence type="ECO:0000256" key="1">
    <source>
        <dbReference type="ARBA" id="ARBA00001954"/>
    </source>
</evidence>
<dbReference type="EMBL" id="JACTAG010000002">
    <property type="protein sequence ID" value="MBD3665089.1"/>
    <property type="molecule type" value="Genomic_DNA"/>
</dbReference>